<name>A0ABY8KFB5_9ACTN</name>
<evidence type="ECO:0000313" key="2">
    <source>
        <dbReference type="Proteomes" id="UP001216440"/>
    </source>
</evidence>
<organism evidence="1 2">
    <name type="scientific">Streptomyces cathayae</name>
    <dbReference type="NCBI Taxonomy" id="3031124"/>
    <lineage>
        <taxon>Bacteria</taxon>
        <taxon>Bacillati</taxon>
        <taxon>Actinomycetota</taxon>
        <taxon>Actinomycetes</taxon>
        <taxon>Kitasatosporales</taxon>
        <taxon>Streptomycetaceae</taxon>
        <taxon>Streptomyces</taxon>
    </lineage>
</organism>
<evidence type="ECO:0000313" key="1">
    <source>
        <dbReference type="EMBL" id="WGD45118.1"/>
    </source>
</evidence>
<dbReference type="Proteomes" id="UP001216440">
    <property type="component" value="Chromosome"/>
</dbReference>
<keyword evidence="2" id="KW-1185">Reference proteome</keyword>
<gene>
    <name evidence="1" type="ORF">PYS65_03090</name>
</gene>
<protein>
    <submittedName>
        <fullName evidence="1">Uncharacterized protein</fullName>
    </submittedName>
</protein>
<dbReference type="RefSeq" id="WP_279338167.1">
    <property type="nucleotide sequence ID" value="NZ_CP121682.1"/>
</dbReference>
<dbReference type="EMBL" id="CP121682">
    <property type="protein sequence ID" value="WGD45118.1"/>
    <property type="molecule type" value="Genomic_DNA"/>
</dbReference>
<sequence>MSATTLLGALSRTDHPQTMLRRFLALDAVVTGANGLVYLIDSKPVGSLLGIGSGLLFEPGYTAEMTTVRTPGPMPQRWRAIERAHILSQP</sequence>
<proteinExistence type="predicted"/>
<reference evidence="1 2" key="1">
    <citation type="submission" date="2023-03" db="EMBL/GenBank/DDBJ databases">
        <authorList>
            <person name="Mo P."/>
        </authorList>
    </citation>
    <scope>NUCLEOTIDE SEQUENCE [LARGE SCALE GENOMIC DNA]</scope>
    <source>
        <strain evidence="1 2">HUAS 5</strain>
    </source>
</reference>
<accession>A0ABY8KFB5</accession>